<feature type="compositionally biased region" description="Gly residues" evidence="2">
    <location>
        <begin position="1084"/>
        <end position="1097"/>
    </location>
</feature>
<feature type="compositionally biased region" description="Basic and acidic residues" evidence="2">
    <location>
        <begin position="992"/>
        <end position="1014"/>
    </location>
</feature>
<dbReference type="Proteomes" id="UP000646745">
    <property type="component" value="Unassembled WGS sequence"/>
</dbReference>
<evidence type="ECO:0000313" key="4">
    <source>
        <dbReference type="Proteomes" id="UP000646745"/>
    </source>
</evidence>
<feature type="region of interest" description="Disordered" evidence="2">
    <location>
        <begin position="1070"/>
        <end position="1102"/>
    </location>
</feature>
<name>A0ABQ3DLI3_9GAMM</name>
<comment type="caution">
    <text evidence="3">The sequence shown here is derived from an EMBL/GenBank/DDBJ whole genome shotgun (WGS) entry which is preliminary data.</text>
</comment>
<feature type="region of interest" description="Disordered" evidence="2">
    <location>
        <begin position="1421"/>
        <end position="1441"/>
    </location>
</feature>
<feature type="compositionally biased region" description="Acidic residues" evidence="2">
    <location>
        <begin position="50"/>
        <end position="64"/>
    </location>
</feature>
<dbReference type="RefSeq" id="WP_189442559.1">
    <property type="nucleotide sequence ID" value="NZ_BMZI01000001.1"/>
</dbReference>
<reference evidence="4" key="1">
    <citation type="journal article" date="2019" name="Int. J. Syst. Evol. Microbiol.">
        <title>The Global Catalogue of Microorganisms (GCM) 10K type strain sequencing project: providing services to taxonomists for standard genome sequencing and annotation.</title>
        <authorList>
            <consortium name="The Broad Institute Genomics Platform"/>
            <consortium name="The Broad Institute Genome Sequencing Center for Infectious Disease"/>
            <person name="Wu L."/>
            <person name="Ma J."/>
        </authorList>
    </citation>
    <scope>NUCLEOTIDE SEQUENCE [LARGE SCALE GENOMIC DNA]</scope>
    <source>
        <strain evidence="4">KCTC 32998</strain>
    </source>
</reference>
<organism evidence="3 4">
    <name type="scientific">Salinicola rhizosphaerae</name>
    <dbReference type="NCBI Taxonomy" id="1443141"/>
    <lineage>
        <taxon>Bacteria</taxon>
        <taxon>Pseudomonadati</taxon>
        <taxon>Pseudomonadota</taxon>
        <taxon>Gammaproteobacteria</taxon>
        <taxon>Oceanospirillales</taxon>
        <taxon>Halomonadaceae</taxon>
        <taxon>Salinicola</taxon>
    </lineage>
</organism>
<feature type="region of interest" description="Disordered" evidence="2">
    <location>
        <begin position="19"/>
        <end position="66"/>
    </location>
</feature>
<evidence type="ECO:0000256" key="1">
    <source>
        <dbReference type="SAM" id="Coils"/>
    </source>
</evidence>
<dbReference type="EMBL" id="BMZI01000001">
    <property type="protein sequence ID" value="GHB06901.1"/>
    <property type="molecule type" value="Genomic_DNA"/>
</dbReference>
<evidence type="ECO:0000313" key="3">
    <source>
        <dbReference type="EMBL" id="GHB06901.1"/>
    </source>
</evidence>
<protein>
    <submittedName>
        <fullName evidence="3">Uncharacterized protein</fullName>
    </submittedName>
</protein>
<sequence>MASDIDTDTLESVVSAIRAGSAGEAGNSAWQASLELAKKEEKSASGEEDRTGEDEPVIADEETEAPSLVDSKNFSWAVGHQDEEVTVERQDGSRVTFSREKTPEAFAKVRHHMQVWAKIHALENNEGYRLRSAEADIPVLGEGDSVKSATDEDGNVIEGLKLVTVDDETFIVADELTPEHFSAAESFQQSASRDSVDEVFEDHGLPTAEETNLLGQETTVENDDGEAKTVSELYMDKLEQKVDELKTGQQGRHLKIHDNAFYQAHKKEIDTVLEHWDKWNGSDDIVSKSDLKKIANGRWSEDEADAAKFLLDDDRSKNLLGMLDTFHKGDGSDGKISSADIDSWMQMIGERPVTEENPIFERGGDEDIQIDNDELVRDVDQVTVDKFEKTVRLLKLKGQLDDGSFQFLPYMTVNHGGDWTYYGTDTQGMDPADLRGLIDEEKLGQELAKLLSDDDIAKFTDEVMSDAQSKIVDRDALADTLYDSLTGDKGADYLEAMQTLRDQGLGEQAETRLNNDLNALAALDPDRAAEARSSITAAASAQDIESELADIDAEYAAGDISADDEATAEQVAADLLPTVLTSVTYSTFGVQTSNDVWEAVKATLAGKTTEPKAAPPTDLSLQETRAYIKIMGIAAGLKEAIKEAALSGTDIKTALKGSTVFSHVIEAAENEVKELSRNQASASKITSGFREQFKAFMGTNTMFTIGGFAALANAIYRRSGDDFGDTATERMTVARGMLVFIGITPFALKGLTDAVSPKLTGDKPSRLQTLFGNRNLTEALGLDKNLGDVFNERFGNGSEDTGENKLNPGEQARQQLAQVSSEFSKLQELVQSDGLSQEQLEQRINEITQDIRKHLEETNQLVETESGLDSEEKARIQAEISQLQDNADSLLAVKSEASSTSSRETFATALEDIFYDAQSHLSQLSTNANPGEVLYSQIDDFDRSVSEYRDLMDASGKGKGKMPENAESLFDGLMDKQRSIRSLIEQDPTLSEADRERQLNRMDDVAGRLEDVRPSNKGAGLGNAGDTLEALDELENVSGDLRQRFNPNGAESSRAAMERLTQNLDEEAERLENGNDSSADNDGRGNGAGDGTSGSSGDGKKGKTNVFGPAFKGIAFMTDFAGGILDTVVAGIGLDKAIKSGEPMAIAASSTGVASGAFFTIGGAAEIATSVQNTSRILTSLSSGLRAAGPIGNLIGLGIGFVSLILNAVMAQKKGAETEANIRDQFEQFADDGVTESDWGEKFNYLINSSYGFKDMARADDEDKEPDPLFQEWFPEDMAAWEAQPEQYDKFTQEIEENGNIDDFFFDFDEDQMRLNVHGKAFYEEHKDVIDTILTNWDEGDGGSDWTAGDDIVSKKDLKKIAAPDSDHSTEERKAAQFLLDHGDFFDLLDNLHKQDSPDGKISSADIDSWMQLIGERAITDDNPAFEDEESLWDSPASARL</sequence>
<feature type="region of interest" description="Disordered" evidence="2">
    <location>
        <begin position="988"/>
        <end position="1025"/>
    </location>
</feature>
<evidence type="ECO:0000256" key="2">
    <source>
        <dbReference type="SAM" id="MobiDB-lite"/>
    </source>
</evidence>
<accession>A0ABQ3DLI3</accession>
<keyword evidence="1" id="KW-0175">Coiled coil</keyword>
<feature type="compositionally biased region" description="Basic and acidic residues" evidence="2">
    <location>
        <begin position="36"/>
        <end position="49"/>
    </location>
</feature>
<feature type="coiled-coil region" evidence="1">
    <location>
        <begin position="837"/>
        <end position="893"/>
    </location>
</feature>
<proteinExistence type="predicted"/>
<keyword evidence="4" id="KW-1185">Reference proteome</keyword>
<gene>
    <name evidence="3" type="ORF">GCM10009038_00070</name>
</gene>